<evidence type="ECO:0000256" key="2">
    <source>
        <dbReference type="ARBA" id="ARBA00010835"/>
    </source>
</evidence>
<evidence type="ECO:0000256" key="1">
    <source>
        <dbReference type="ARBA" id="ARBA00002986"/>
    </source>
</evidence>
<dbReference type="SMART" id="SM00937">
    <property type="entry name" value="PCRF"/>
    <property type="match status" value="1"/>
</dbReference>
<dbReference type="PANTHER" id="PTHR43804">
    <property type="entry name" value="LD18447P"/>
    <property type="match status" value="1"/>
</dbReference>
<dbReference type="STRING" id="1913577.LPB144_07000"/>
<keyword evidence="7" id="KW-0175">Coiled coil</keyword>
<feature type="modified residue" description="N5-methylglutamine" evidence="5">
    <location>
        <position position="233"/>
    </location>
</feature>
<feature type="coiled-coil region" evidence="7">
    <location>
        <begin position="44"/>
        <end position="94"/>
    </location>
</feature>
<proteinExistence type="inferred from homology"/>
<dbReference type="Pfam" id="PF00472">
    <property type="entry name" value="RF-1"/>
    <property type="match status" value="1"/>
</dbReference>
<reference evidence="9 10" key="1">
    <citation type="submission" date="2016-11" db="EMBL/GenBank/DDBJ databases">
        <title>Gramella sp. LPB0144 isolated from marine environment.</title>
        <authorList>
            <person name="Kim E."/>
            <person name="Yi H."/>
        </authorList>
    </citation>
    <scope>NUCLEOTIDE SEQUENCE [LARGE SCALE GENOMIC DNA]</scope>
    <source>
        <strain evidence="9 10">LPB0144</strain>
    </source>
</reference>
<dbReference type="HAMAP" id="MF_00093">
    <property type="entry name" value="Rel_fac_1"/>
    <property type="match status" value="1"/>
</dbReference>
<dbReference type="RefSeq" id="WP_072552821.1">
    <property type="nucleotide sequence ID" value="NZ_CP018153.1"/>
</dbReference>
<sequence length="358" mass="40813">MIDRLNIVKQRFDEVNDLIIQPDVISDQKRYIELNKEYKDLKALMDEREKYVSLTENISEAEEIISDGSDPEMTEMAKLQLEEAKSQLPELEEKIRMMLIPKDPEDGKNIVMEIRAGTGGDEASIFAGDLYRMYTKYVESKGWKHNIVDFSEGTSGGFKEMIFEVSGEEVYGTMKFEAGVHRVQRVPQTETQGRVHTSAATVMVLPEAEEFDVEIDPKEVRIDYFCSSGPGGQSVNTTYSAVRLTHEPTGLVAQCQDQKSQHKNKEKAFRVLRSRLYEMELAKKMEADAAKRNSMVSSGDRSAKIRTYNYAQSRVTDHRINLTLYDLSNIINGDIQKIIDELQLAENTQKLKENSDIL</sequence>
<organism evidence="9 10">
    <name type="scientific">Christiangramia salexigens</name>
    <dbReference type="NCBI Taxonomy" id="1913577"/>
    <lineage>
        <taxon>Bacteria</taxon>
        <taxon>Pseudomonadati</taxon>
        <taxon>Bacteroidota</taxon>
        <taxon>Flavobacteriia</taxon>
        <taxon>Flavobacteriales</taxon>
        <taxon>Flavobacteriaceae</taxon>
        <taxon>Christiangramia</taxon>
    </lineage>
</organism>
<dbReference type="GO" id="GO:0016149">
    <property type="term" value="F:translation release factor activity, codon specific"/>
    <property type="evidence" value="ECO:0007669"/>
    <property type="project" value="UniProtKB-UniRule"/>
</dbReference>
<dbReference type="KEGG" id="grl:LPB144_07000"/>
<comment type="similarity">
    <text evidence="2 5">Belongs to the prokaryotic/mitochondrial release factor family.</text>
</comment>
<protein>
    <recommendedName>
        <fullName evidence="5 6">Peptide chain release factor 1</fullName>
        <shortName evidence="5">RF-1</shortName>
    </recommendedName>
</protein>
<dbReference type="SUPFAM" id="SSF75620">
    <property type="entry name" value="Release factor"/>
    <property type="match status" value="1"/>
</dbReference>
<feature type="domain" description="Peptide chain release factor" evidence="8">
    <location>
        <begin position="62"/>
        <end position="177"/>
    </location>
</feature>
<dbReference type="FunFam" id="3.30.70.1660:FF:000002">
    <property type="entry name" value="Peptide chain release factor 1"/>
    <property type="match status" value="1"/>
</dbReference>
<dbReference type="FunFam" id="3.30.160.20:FF:000004">
    <property type="entry name" value="Peptide chain release factor 1"/>
    <property type="match status" value="1"/>
</dbReference>
<dbReference type="Pfam" id="PF03462">
    <property type="entry name" value="PCRF"/>
    <property type="match status" value="1"/>
</dbReference>
<comment type="PTM">
    <text evidence="5">Methylated by PrmC. Methylation increases the termination efficiency of RF1.</text>
</comment>
<dbReference type="Gene3D" id="3.30.160.20">
    <property type="match status" value="1"/>
</dbReference>
<dbReference type="Gene3D" id="3.30.70.1660">
    <property type="match status" value="1"/>
</dbReference>
<dbReference type="NCBIfam" id="TIGR00019">
    <property type="entry name" value="prfA"/>
    <property type="match status" value="1"/>
</dbReference>
<dbReference type="GO" id="GO:0005737">
    <property type="term" value="C:cytoplasm"/>
    <property type="evidence" value="ECO:0007669"/>
    <property type="project" value="UniProtKB-SubCell"/>
</dbReference>
<keyword evidence="5" id="KW-0963">Cytoplasm</keyword>
<dbReference type="InterPro" id="IPR045853">
    <property type="entry name" value="Pep_chain_release_fac_I_sf"/>
</dbReference>
<dbReference type="InterPro" id="IPR000352">
    <property type="entry name" value="Pep_chain_release_fac_I"/>
</dbReference>
<dbReference type="AlphaFoldDB" id="A0A1L3J500"/>
<accession>A0A1L3J500</accession>
<comment type="function">
    <text evidence="1 5">Peptide chain release factor 1 directs the termination of translation in response to the peptide chain termination codons UAG and UAA.</text>
</comment>
<evidence type="ECO:0000256" key="3">
    <source>
        <dbReference type="ARBA" id="ARBA00022481"/>
    </source>
</evidence>
<dbReference type="InterPro" id="IPR050057">
    <property type="entry name" value="Prokaryotic/Mito_RF"/>
</dbReference>
<dbReference type="Gene3D" id="6.10.140.1950">
    <property type="match status" value="1"/>
</dbReference>
<dbReference type="InterPro" id="IPR005139">
    <property type="entry name" value="PCRF"/>
</dbReference>
<evidence type="ECO:0000256" key="5">
    <source>
        <dbReference type="HAMAP-Rule" id="MF_00093"/>
    </source>
</evidence>
<name>A0A1L3J500_9FLAO</name>
<evidence type="ECO:0000313" key="9">
    <source>
        <dbReference type="EMBL" id="APG60174.1"/>
    </source>
</evidence>
<gene>
    <name evidence="5" type="primary">prfA</name>
    <name evidence="9" type="ORF">LPB144_07000</name>
</gene>
<evidence type="ECO:0000256" key="7">
    <source>
        <dbReference type="SAM" id="Coils"/>
    </source>
</evidence>
<dbReference type="OrthoDB" id="9806673at2"/>
<dbReference type="Proteomes" id="UP000182510">
    <property type="component" value="Chromosome"/>
</dbReference>
<dbReference type="NCBIfam" id="NF001859">
    <property type="entry name" value="PRK00591.1"/>
    <property type="match status" value="1"/>
</dbReference>
<evidence type="ECO:0000256" key="4">
    <source>
        <dbReference type="ARBA" id="ARBA00022917"/>
    </source>
</evidence>
<dbReference type="InterPro" id="IPR004373">
    <property type="entry name" value="RF-1"/>
</dbReference>
<dbReference type="EMBL" id="CP018153">
    <property type="protein sequence ID" value="APG60174.1"/>
    <property type="molecule type" value="Genomic_DNA"/>
</dbReference>
<dbReference type="PANTHER" id="PTHR43804:SF7">
    <property type="entry name" value="LD18447P"/>
    <property type="match status" value="1"/>
</dbReference>
<keyword evidence="10" id="KW-1185">Reference proteome</keyword>
<evidence type="ECO:0000313" key="10">
    <source>
        <dbReference type="Proteomes" id="UP000182510"/>
    </source>
</evidence>
<evidence type="ECO:0000259" key="8">
    <source>
        <dbReference type="SMART" id="SM00937"/>
    </source>
</evidence>
<comment type="subcellular location">
    <subcellularLocation>
        <location evidence="5">Cytoplasm</location>
    </subcellularLocation>
</comment>
<keyword evidence="3 5" id="KW-0488">Methylation</keyword>
<evidence type="ECO:0000256" key="6">
    <source>
        <dbReference type="NCBIfam" id="TIGR00019"/>
    </source>
</evidence>
<keyword evidence="4 5" id="KW-0648">Protein biosynthesis</keyword>